<dbReference type="InterPro" id="IPR036383">
    <property type="entry name" value="TSP1_rpt_sf"/>
</dbReference>
<accession>A0AAV2IAY3</accession>
<reference evidence="1 2" key="1">
    <citation type="submission" date="2024-04" db="EMBL/GenBank/DDBJ databases">
        <authorList>
            <consortium name="Genoscope - CEA"/>
            <person name="William W."/>
        </authorList>
    </citation>
    <scope>NUCLEOTIDE SEQUENCE [LARGE SCALE GENOMIC DNA]</scope>
</reference>
<dbReference type="AlphaFoldDB" id="A0AAV2IAY3"/>
<gene>
    <name evidence="1" type="ORF">GSLYS_00017501001</name>
</gene>
<dbReference type="PROSITE" id="PS00018">
    <property type="entry name" value="EF_HAND_1"/>
    <property type="match status" value="1"/>
</dbReference>
<organism evidence="1 2">
    <name type="scientific">Lymnaea stagnalis</name>
    <name type="common">Great pond snail</name>
    <name type="synonym">Helix stagnalis</name>
    <dbReference type="NCBI Taxonomy" id="6523"/>
    <lineage>
        <taxon>Eukaryota</taxon>
        <taxon>Metazoa</taxon>
        <taxon>Spiralia</taxon>
        <taxon>Lophotrochozoa</taxon>
        <taxon>Mollusca</taxon>
        <taxon>Gastropoda</taxon>
        <taxon>Heterobranchia</taxon>
        <taxon>Euthyneura</taxon>
        <taxon>Panpulmonata</taxon>
        <taxon>Hygrophila</taxon>
        <taxon>Lymnaeoidea</taxon>
        <taxon>Lymnaeidae</taxon>
        <taxon>Lymnaea</taxon>
    </lineage>
</organism>
<evidence type="ECO:0000313" key="2">
    <source>
        <dbReference type="Proteomes" id="UP001497497"/>
    </source>
</evidence>
<feature type="non-terminal residue" evidence="1">
    <location>
        <position position="242"/>
    </location>
</feature>
<protein>
    <recommendedName>
        <fullName evidence="3">EF-hand domain-containing protein</fullName>
    </recommendedName>
</protein>
<dbReference type="EMBL" id="CAXITT010000587">
    <property type="protein sequence ID" value="CAL1543988.1"/>
    <property type="molecule type" value="Genomic_DNA"/>
</dbReference>
<dbReference type="InterPro" id="IPR018247">
    <property type="entry name" value="EF_Hand_1_Ca_BS"/>
</dbReference>
<sequence>VEWTNVAGPGFWQQGSLKLGRGFKYEVTSPIVTYFGCYVYGIGPKFGFVTSLGFIASPINSISCRVTEPTQGDLIDNDCDGTIDEEEVDELADGGWGKWMEWMCTEDCHERRMVRRRMCTNPPVRNFGHDCKGDGSIYRPGHCYDESCPDVCPLKTWGDRCKEHCEFCLPDCNKYTGACNSCISGYYVINNGCQECKEFSYGLGCKLNCSVKCNGLDCLDRRTGKCQESHSTERFYALNKSV</sequence>
<evidence type="ECO:0000313" key="1">
    <source>
        <dbReference type="EMBL" id="CAL1543988.1"/>
    </source>
</evidence>
<dbReference type="Proteomes" id="UP001497497">
    <property type="component" value="Unassembled WGS sequence"/>
</dbReference>
<dbReference type="Gene3D" id="2.20.100.10">
    <property type="entry name" value="Thrombospondin type-1 (TSP1) repeat"/>
    <property type="match status" value="1"/>
</dbReference>
<comment type="caution">
    <text evidence="1">The sequence shown here is derived from an EMBL/GenBank/DDBJ whole genome shotgun (WGS) entry which is preliminary data.</text>
</comment>
<evidence type="ECO:0008006" key="3">
    <source>
        <dbReference type="Google" id="ProtNLM"/>
    </source>
</evidence>
<feature type="non-terminal residue" evidence="1">
    <location>
        <position position="1"/>
    </location>
</feature>
<keyword evidence="2" id="KW-1185">Reference proteome</keyword>
<name>A0AAV2IAY3_LYMST</name>
<proteinExistence type="predicted"/>